<gene>
    <name evidence="1" type="ORF">ERS852476_00829</name>
</gene>
<sequence length="36" mass="4077">MGKEQIFLQGQVIVQNNKDVLYEICTTGVISMLYLS</sequence>
<reference evidence="1 2" key="1">
    <citation type="submission" date="2015-09" db="EMBL/GenBank/DDBJ databases">
        <authorList>
            <consortium name="Pathogen Informatics"/>
        </authorList>
    </citation>
    <scope>NUCLEOTIDE SEQUENCE [LARGE SCALE GENOMIC DNA]</scope>
    <source>
        <strain evidence="1 2">2789STDY5834861</strain>
    </source>
</reference>
<accession>A0A173YZN2</accession>
<dbReference type="Proteomes" id="UP000095645">
    <property type="component" value="Unassembled WGS sequence"/>
</dbReference>
<proteinExistence type="predicted"/>
<evidence type="ECO:0000313" key="1">
    <source>
        <dbReference type="EMBL" id="CUN69434.1"/>
    </source>
</evidence>
<evidence type="ECO:0000313" key="2">
    <source>
        <dbReference type="Proteomes" id="UP000095645"/>
    </source>
</evidence>
<dbReference type="AlphaFoldDB" id="A0A173YZN2"/>
<dbReference type="EMBL" id="CYZP01000005">
    <property type="protein sequence ID" value="CUN69434.1"/>
    <property type="molecule type" value="Genomic_DNA"/>
</dbReference>
<name>A0A173YZN2_9FIRM</name>
<protein>
    <submittedName>
        <fullName evidence="1">Uncharacterized protein</fullName>
    </submittedName>
</protein>
<organism evidence="1 2">
    <name type="scientific">Blautia obeum</name>
    <dbReference type="NCBI Taxonomy" id="40520"/>
    <lineage>
        <taxon>Bacteria</taxon>
        <taxon>Bacillati</taxon>
        <taxon>Bacillota</taxon>
        <taxon>Clostridia</taxon>
        <taxon>Lachnospirales</taxon>
        <taxon>Lachnospiraceae</taxon>
        <taxon>Blautia</taxon>
    </lineage>
</organism>